<evidence type="ECO:0000313" key="2">
    <source>
        <dbReference type="Proteomes" id="UP000292958"/>
    </source>
</evidence>
<proteinExistence type="predicted"/>
<reference evidence="1 2" key="1">
    <citation type="submission" date="2019-02" db="EMBL/GenBank/DDBJ databases">
        <title>Genomic Encyclopedia of Archaeal and Bacterial Type Strains, Phase II (KMG-II): from individual species to whole genera.</title>
        <authorList>
            <person name="Goeker M."/>
        </authorList>
    </citation>
    <scope>NUCLEOTIDE SEQUENCE [LARGE SCALE GENOMIC DNA]</scope>
    <source>
        <strain evidence="1 2">DSM 18101</strain>
    </source>
</reference>
<protein>
    <submittedName>
        <fullName evidence="1">Uncharacterized protein</fullName>
    </submittedName>
</protein>
<gene>
    <name evidence="1" type="ORF">BDD14_0683</name>
</gene>
<evidence type="ECO:0000313" key="1">
    <source>
        <dbReference type="EMBL" id="RZU39314.1"/>
    </source>
</evidence>
<dbReference type="EMBL" id="SHKW01000001">
    <property type="protein sequence ID" value="RZU39314.1"/>
    <property type="molecule type" value="Genomic_DNA"/>
</dbReference>
<dbReference type="AlphaFoldDB" id="A0A4Q7YQ90"/>
<comment type="caution">
    <text evidence="1">The sequence shown here is derived from an EMBL/GenBank/DDBJ whole genome shotgun (WGS) entry which is preliminary data.</text>
</comment>
<sequence length="101" mass="11491">MSGLWAGRVLREHSYFAEVNFLSSVQDLQAQIQLFVALLLQYNISDKVAQDKVLRWTDSMTSLANGPIQDIWQTSYQYSTHRALLIDKRCAPPPPTHTGIE</sequence>
<name>A0A4Q7YQ90_9BACT</name>
<organism evidence="1 2">
    <name type="scientific">Edaphobacter modestus</name>
    <dbReference type="NCBI Taxonomy" id="388466"/>
    <lineage>
        <taxon>Bacteria</taxon>
        <taxon>Pseudomonadati</taxon>
        <taxon>Acidobacteriota</taxon>
        <taxon>Terriglobia</taxon>
        <taxon>Terriglobales</taxon>
        <taxon>Acidobacteriaceae</taxon>
        <taxon>Edaphobacter</taxon>
    </lineage>
</organism>
<dbReference type="Proteomes" id="UP000292958">
    <property type="component" value="Unassembled WGS sequence"/>
</dbReference>
<keyword evidence="2" id="KW-1185">Reference proteome</keyword>
<accession>A0A4Q7YQ90</accession>